<dbReference type="AlphaFoldDB" id="X5MHS3"/>
<accession>X5MHS3</accession>
<dbReference type="HOGENOM" id="CLU_3213875_0_0_5"/>
<reference evidence="1 2" key="1">
    <citation type="journal article" date="2014" name="Front. Genet.">
        <title>Genome and metabolic network of "Candidatus Phaeomarinobacter ectocarpi" Ec32, a new candidate genus of Alphaproteobacteria frequently associated with brown algae.</title>
        <authorList>
            <person name="Dittami S.M."/>
            <person name="Barbeyron T."/>
            <person name="Boyen C."/>
            <person name="Cambefort J."/>
            <person name="Collet G."/>
            <person name="Delage L."/>
            <person name="Gobet A."/>
            <person name="Groisillier A."/>
            <person name="Leblanc C."/>
            <person name="Michel G."/>
            <person name="Scornet D."/>
            <person name="Siegel A."/>
            <person name="Tapia J.E."/>
            <person name="Tonon T."/>
        </authorList>
    </citation>
    <scope>NUCLEOTIDE SEQUENCE [LARGE SCALE GENOMIC DNA]</scope>
    <source>
        <strain evidence="1 2">Ec32</strain>
    </source>
</reference>
<name>X5MHS3_9HYPH</name>
<dbReference type="Proteomes" id="UP000032160">
    <property type="component" value="Chromosome I"/>
</dbReference>
<dbReference type="EMBL" id="HG966617">
    <property type="protein sequence ID" value="CDO61369.1"/>
    <property type="molecule type" value="Genomic_DNA"/>
</dbReference>
<evidence type="ECO:0000313" key="1">
    <source>
        <dbReference type="EMBL" id="CDO61369.1"/>
    </source>
</evidence>
<protein>
    <submittedName>
        <fullName evidence="1">Uncharacterized protein</fullName>
    </submittedName>
</protein>
<evidence type="ECO:0000313" key="2">
    <source>
        <dbReference type="Proteomes" id="UP000032160"/>
    </source>
</evidence>
<gene>
    <name evidence="1" type="ORF">BN1012_Phect3157</name>
</gene>
<keyword evidence="2" id="KW-1185">Reference proteome</keyword>
<organism evidence="1 2">
    <name type="scientific">Candidatus Phaeomarinibacter ectocarpi</name>
    <dbReference type="NCBI Taxonomy" id="1458461"/>
    <lineage>
        <taxon>Bacteria</taxon>
        <taxon>Pseudomonadati</taxon>
        <taxon>Pseudomonadota</taxon>
        <taxon>Alphaproteobacteria</taxon>
        <taxon>Hyphomicrobiales</taxon>
        <taxon>Parvibaculaceae</taxon>
        <taxon>Candidatus Phaeomarinibacter</taxon>
    </lineage>
</organism>
<dbReference type="KEGG" id="pect:BN1012_Phect3157"/>
<proteinExistence type="predicted"/>
<sequence length="44" mass="5054">MVSPTDCSYVWSRSYVLGALNMKPLATGIRRPEQRTRVWGGRRT</sequence>